<gene>
    <name evidence="3" type="ORF">RM538_11925</name>
</gene>
<dbReference type="SUPFAM" id="SSF53756">
    <property type="entry name" value="UDP-Glycosyltransferase/glycogen phosphorylase"/>
    <property type="match status" value="1"/>
</dbReference>
<dbReference type="InterPro" id="IPR028098">
    <property type="entry name" value="Glyco_trans_4-like_N"/>
</dbReference>
<dbReference type="PANTHER" id="PTHR12526">
    <property type="entry name" value="GLYCOSYLTRANSFERASE"/>
    <property type="match status" value="1"/>
</dbReference>
<dbReference type="CDD" id="cd03811">
    <property type="entry name" value="GT4_GT28_WabH-like"/>
    <property type="match status" value="1"/>
</dbReference>
<accession>A0ABU2YEV2</accession>
<evidence type="ECO:0000313" key="4">
    <source>
        <dbReference type="Proteomes" id="UP001254488"/>
    </source>
</evidence>
<evidence type="ECO:0000259" key="2">
    <source>
        <dbReference type="Pfam" id="PF13439"/>
    </source>
</evidence>
<evidence type="ECO:0000313" key="3">
    <source>
        <dbReference type="EMBL" id="MDT0556716.1"/>
    </source>
</evidence>
<dbReference type="RefSeq" id="WP_311333667.1">
    <property type="nucleotide sequence ID" value="NZ_JAVRHZ010000008.1"/>
</dbReference>
<dbReference type="InterPro" id="IPR001296">
    <property type="entry name" value="Glyco_trans_1"/>
</dbReference>
<reference evidence="3 4" key="1">
    <citation type="submission" date="2023-09" db="EMBL/GenBank/DDBJ databases">
        <authorList>
            <person name="Rey-Velasco X."/>
        </authorList>
    </citation>
    <scope>NUCLEOTIDE SEQUENCE [LARGE SCALE GENOMIC DNA]</scope>
    <source>
        <strain evidence="3 4">W242</strain>
    </source>
</reference>
<proteinExistence type="predicted"/>
<name>A0ABU2YEV2_9FLAO</name>
<dbReference type="EMBL" id="JAVRHZ010000008">
    <property type="protein sequence ID" value="MDT0556716.1"/>
    <property type="molecule type" value="Genomic_DNA"/>
</dbReference>
<dbReference type="EC" id="2.4.-.-" evidence="3"/>
<organism evidence="3 4">
    <name type="scientific">Patiriisocius hiemis</name>
    <dbReference type="NCBI Taxonomy" id="3075604"/>
    <lineage>
        <taxon>Bacteria</taxon>
        <taxon>Pseudomonadati</taxon>
        <taxon>Bacteroidota</taxon>
        <taxon>Flavobacteriia</taxon>
        <taxon>Flavobacteriales</taxon>
        <taxon>Flavobacteriaceae</taxon>
        <taxon>Patiriisocius</taxon>
    </lineage>
</organism>
<dbReference type="Pfam" id="PF13439">
    <property type="entry name" value="Glyco_transf_4"/>
    <property type="match status" value="1"/>
</dbReference>
<comment type="caution">
    <text evidence="3">The sequence shown here is derived from an EMBL/GenBank/DDBJ whole genome shotgun (WGS) entry which is preliminary data.</text>
</comment>
<evidence type="ECO:0000259" key="1">
    <source>
        <dbReference type="Pfam" id="PF00534"/>
    </source>
</evidence>
<protein>
    <submittedName>
        <fullName evidence="3">Glycosyltransferase</fullName>
        <ecNumber evidence="3">2.4.-.-</ecNumber>
    </submittedName>
</protein>
<keyword evidence="3" id="KW-0328">Glycosyltransferase</keyword>
<sequence length="373" mass="42727">MDKLLSEGTHIKICIVTISLANGGAERAAAMQSQMFTSLGHEVHIVTLNNAISYNYSGTLFNLGKFKKGKDTVFKRFIRFKKLRRYIKKQKFDVIVDNRSKTNYKRELFYSNYIYKNQSCIYVVHSSNKELYFSNNPKETAKIYRRNTKTVCVSKYIEDTLLEDLSITNGVTIYNSFNPDWSSQNSTLPKQLNNRNYILSYGRIVDSVKDFSFLINSFSKSAVWKDNIYLVIMGDGQDAKMLQNKASKLECSPFIIFMPFQENPFPIIKQAKFVTLTSKFEGFPMVLLESFSVGTPVAALDIISGPNEIIKHKENGLLVSERNVPLFSNAIRQLVYDKELYIKCKGNTNTSIKEFSMEVVANKWNGILLENYA</sequence>
<dbReference type="Gene3D" id="3.40.50.2000">
    <property type="entry name" value="Glycogen Phosphorylase B"/>
    <property type="match status" value="2"/>
</dbReference>
<keyword evidence="3" id="KW-0808">Transferase</keyword>
<feature type="domain" description="Glycosyl transferase family 1" evidence="1">
    <location>
        <begin position="193"/>
        <end position="347"/>
    </location>
</feature>
<feature type="domain" description="Glycosyltransferase subfamily 4-like N-terminal" evidence="2">
    <location>
        <begin position="23"/>
        <end position="180"/>
    </location>
</feature>
<dbReference type="Pfam" id="PF00534">
    <property type="entry name" value="Glycos_transf_1"/>
    <property type="match status" value="1"/>
</dbReference>
<dbReference type="Proteomes" id="UP001254488">
    <property type="component" value="Unassembled WGS sequence"/>
</dbReference>
<keyword evidence="4" id="KW-1185">Reference proteome</keyword>
<dbReference type="GO" id="GO:0016757">
    <property type="term" value="F:glycosyltransferase activity"/>
    <property type="evidence" value="ECO:0007669"/>
    <property type="project" value="UniProtKB-KW"/>
</dbReference>